<comment type="caution">
    <text evidence="17">The sequence shown here is derived from an EMBL/GenBank/DDBJ whole genome shotgun (WGS) entry which is preliminary data.</text>
</comment>
<keyword evidence="12" id="KW-0511">Multifunctional enzyme</keyword>
<dbReference type="InterPro" id="IPR023468">
    <property type="entry name" value="Riboflavin_kinase"/>
</dbReference>
<gene>
    <name evidence="17" type="ORF">DI623_15350</name>
</gene>
<keyword evidence="9 15" id="KW-0418">Kinase</keyword>
<dbReference type="PANTHER" id="PTHR22749">
    <property type="entry name" value="RIBOFLAVIN KINASE/FMN ADENYLYLTRANSFERASE"/>
    <property type="match status" value="1"/>
</dbReference>
<dbReference type="SMART" id="SM00904">
    <property type="entry name" value="Flavokinase"/>
    <property type="match status" value="1"/>
</dbReference>
<dbReference type="GO" id="GO:0003919">
    <property type="term" value="F:FMN adenylyltransferase activity"/>
    <property type="evidence" value="ECO:0007669"/>
    <property type="project" value="UniProtKB-UniRule"/>
</dbReference>
<keyword evidence="6 15" id="KW-0808">Transferase</keyword>
<evidence type="ECO:0000256" key="4">
    <source>
        <dbReference type="ARBA" id="ARBA00022630"/>
    </source>
</evidence>
<evidence type="ECO:0000256" key="5">
    <source>
        <dbReference type="ARBA" id="ARBA00022643"/>
    </source>
</evidence>
<evidence type="ECO:0000256" key="15">
    <source>
        <dbReference type="PIRNR" id="PIRNR004491"/>
    </source>
</evidence>
<dbReference type="InterPro" id="IPR023465">
    <property type="entry name" value="Riboflavin_kinase_dom_sf"/>
</dbReference>
<keyword evidence="8 15" id="KW-0547">Nucleotide-binding</keyword>
<dbReference type="PIRSF" id="PIRSF004491">
    <property type="entry name" value="FAD_Synth"/>
    <property type="match status" value="1"/>
</dbReference>
<dbReference type="EC" id="2.7.7.2" evidence="15"/>
<dbReference type="CDD" id="cd02064">
    <property type="entry name" value="FAD_synthetase_N"/>
    <property type="match status" value="1"/>
</dbReference>
<dbReference type="PANTHER" id="PTHR22749:SF6">
    <property type="entry name" value="RIBOFLAVIN KINASE"/>
    <property type="match status" value="1"/>
</dbReference>
<evidence type="ECO:0000256" key="9">
    <source>
        <dbReference type="ARBA" id="ARBA00022777"/>
    </source>
</evidence>
<comment type="pathway">
    <text evidence="2 15">Cofactor biosynthesis; FAD biosynthesis; FAD from FMN: step 1/1.</text>
</comment>
<evidence type="ECO:0000256" key="14">
    <source>
        <dbReference type="ARBA" id="ARBA00049494"/>
    </source>
</evidence>
<evidence type="ECO:0000256" key="10">
    <source>
        <dbReference type="ARBA" id="ARBA00022827"/>
    </source>
</evidence>
<dbReference type="Pfam" id="PF06574">
    <property type="entry name" value="FAD_syn"/>
    <property type="match status" value="1"/>
</dbReference>
<accession>A0A2W5A3U3</accession>
<dbReference type="InterPro" id="IPR015864">
    <property type="entry name" value="FAD_synthase"/>
</dbReference>
<feature type="domain" description="Riboflavin kinase" evidence="16">
    <location>
        <begin position="183"/>
        <end position="307"/>
    </location>
</feature>
<dbReference type="GO" id="GO:0005524">
    <property type="term" value="F:ATP binding"/>
    <property type="evidence" value="ECO:0007669"/>
    <property type="project" value="UniProtKB-UniRule"/>
</dbReference>
<dbReference type="UniPathway" id="UPA00277">
    <property type="reaction ID" value="UER00407"/>
</dbReference>
<dbReference type="InterPro" id="IPR014729">
    <property type="entry name" value="Rossmann-like_a/b/a_fold"/>
</dbReference>
<dbReference type="AlphaFoldDB" id="A0A2W5A3U3"/>
<comment type="pathway">
    <text evidence="3 15">Cofactor biosynthesis; FMN biosynthesis; FMN from riboflavin (ATP route): step 1/1.</text>
</comment>
<dbReference type="EC" id="2.7.1.26" evidence="15"/>
<evidence type="ECO:0000256" key="11">
    <source>
        <dbReference type="ARBA" id="ARBA00022840"/>
    </source>
</evidence>
<dbReference type="GO" id="GO:0009398">
    <property type="term" value="P:FMN biosynthetic process"/>
    <property type="evidence" value="ECO:0007669"/>
    <property type="project" value="UniProtKB-UniRule"/>
</dbReference>
<keyword evidence="7 15" id="KW-0548">Nucleotidyltransferase</keyword>
<dbReference type="InterPro" id="IPR015865">
    <property type="entry name" value="Riboflavin_kinase_bac/euk"/>
</dbReference>
<sequence length="312" mass="33967">MERLDGAAPVPSHLRGGIVALGNFDGFHLGHQAVVGRAVAMARAEHRPVLVATFDPHPVRFFKPDAPPFRLTTLDQRERLFAEAGADAMIVFRFDAELAGLNAREFVTERLIRTIGAAGVVTGEDFTFGKGRDGNTRILAELGHDYQFLVETVTPVAAGGETISSSRIREALEAGDCETATRLLTRPFAIEGVVQHGDALGRTIGYPTANLALGPYLRPRYGVYAVRGRLPDGQLLDGAASLGIRPTFDPPKELLEPYFFDFSGDLYGQRIEVELRHFLRPEAKFDSLDALKAQIGRDCAEARAILASSPKN</sequence>
<protein>
    <recommendedName>
        <fullName evidence="15">Riboflavin biosynthesis protein</fullName>
    </recommendedName>
    <domain>
        <recommendedName>
            <fullName evidence="15">Riboflavin kinase</fullName>
            <ecNumber evidence="15">2.7.1.26</ecNumber>
        </recommendedName>
        <alternativeName>
            <fullName evidence="15">Flavokinase</fullName>
        </alternativeName>
    </domain>
    <domain>
        <recommendedName>
            <fullName evidence="15">FMN adenylyltransferase</fullName>
            <ecNumber evidence="15">2.7.7.2</ecNumber>
        </recommendedName>
        <alternativeName>
            <fullName evidence="15">FAD pyrophosphorylase</fullName>
        </alternativeName>
        <alternativeName>
            <fullName evidence="15">FAD synthase</fullName>
        </alternativeName>
    </domain>
</protein>
<dbReference type="GO" id="GO:0008531">
    <property type="term" value="F:riboflavin kinase activity"/>
    <property type="evidence" value="ECO:0007669"/>
    <property type="project" value="UniProtKB-UniRule"/>
</dbReference>
<evidence type="ECO:0000256" key="8">
    <source>
        <dbReference type="ARBA" id="ARBA00022741"/>
    </source>
</evidence>
<dbReference type="Gene3D" id="3.40.50.620">
    <property type="entry name" value="HUPs"/>
    <property type="match status" value="1"/>
</dbReference>
<evidence type="ECO:0000256" key="7">
    <source>
        <dbReference type="ARBA" id="ARBA00022695"/>
    </source>
</evidence>
<dbReference type="NCBIfam" id="TIGR00083">
    <property type="entry name" value="ribF"/>
    <property type="match status" value="1"/>
</dbReference>
<dbReference type="UniPathway" id="UPA00276">
    <property type="reaction ID" value="UER00406"/>
</dbReference>
<dbReference type="InterPro" id="IPR002606">
    <property type="entry name" value="Riboflavin_kinase_bac"/>
</dbReference>
<evidence type="ECO:0000256" key="6">
    <source>
        <dbReference type="ARBA" id="ARBA00022679"/>
    </source>
</evidence>
<comment type="catalytic activity">
    <reaction evidence="14 15">
        <text>FMN + ATP + H(+) = FAD + diphosphate</text>
        <dbReference type="Rhea" id="RHEA:17237"/>
        <dbReference type="ChEBI" id="CHEBI:15378"/>
        <dbReference type="ChEBI" id="CHEBI:30616"/>
        <dbReference type="ChEBI" id="CHEBI:33019"/>
        <dbReference type="ChEBI" id="CHEBI:57692"/>
        <dbReference type="ChEBI" id="CHEBI:58210"/>
        <dbReference type="EC" id="2.7.7.2"/>
    </reaction>
</comment>
<dbReference type="SUPFAM" id="SSF52374">
    <property type="entry name" value="Nucleotidylyl transferase"/>
    <property type="match status" value="1"/>
</dbReference>
<dbReference type="Proteomes" id="UP000249066">
    <property type="component" value="Unassembled WGS sequence"/>
</dbReference>
<keyword evidence="11 15" id="KW-0067">ATP-binding</keyword>
<comment type="similarity">
    <text evidence="15">Belongs to the ribF family.</text>
</comment>
<dbReference type="FunFam" id="3.40.50.620:FF:000021">
    <property type="entry name" value="Riboflavin biosynthesis protein"/>
    <property type="match status" value="1"/>
</dbReference>
<evidence type="ECO:0000259" key="16">
    <source>
        <dbReference type="SMART" id="SM00904"/>
    </source>
</evidence>
<organism evidence="17 18">
    <name type="scientific">Sphingomonas sanxanigenens</name>
    <dbReference type="NCBI Taxonomy" id="397260"/>
    <lineage>
        <taxon>Bacteria</taxon>
        <taxon>Pseudomonadati</taxon>
        <taxon>Pseudomonadota</taxon>
        <taxon>Alphaproteobacteria</taxon>
        <taxon>Sphingomonadales</taxon>
        <taxon>Sphingomonadaceae</taxon>
        <taxon>Sphingomonas</taxon>
    </lineage>
</organism>
<evidence type="ECO:0000256" key="1">
    <source>
        <dbReference type="ARBA" id="ARBA00002121"/>
    </source>
</evidence>
<evidence type="ECO:0000313" key="18">
    <source>
        <dbReference type="Proteomes" id="UP000249066"/>
    </source>
</evidence>
<comment type="catalytic activity">
    <reaction evidence="13 15">
        <text>riboflavin + ATP = FMN + ADP + H(+)</text>
        <dbReference type="Rhea" id="RHEA:14357"/>
        <dbReference type="ChEBI" id="CHEBI:15378"/>
        <dbReference type="ChEBI" id="CHEBI:30616"/>
        <dbReference type="ChEBI" id="CHEBI:57986"/>
        <dbReference type="ChEBI" id="CHEBI:58210"/>
        <dbReference type="ChEBI" id="CHEBI:456216"/>
        <dbReference type="EC" id="2.7.1.26"/>
    </reaction>
</comment>
<dbReference type="GO" id="GO:0006747">
    <property type="term" value="P:FAD biosynthetic process"/>
    <property type="evidence" value="ECO:0007669"/>
    <property type="project" value="UniProtKB-UniRule"/>
</dbReference>
<keyword evidence="4 15" id="KW-0285">Flavoprotein</keyword>
<evidence type="ECO:0000313" key="17">
    <source>
        <dbReference type="EMBL" id="PZO87109.1"/>
    </source>
</evidence>
<evidence type="ECO:0000256" key="3">
    <source>
        <dbReference type="ARBA" id="ARBA00005201"/>
    </source>
</evidence>
<name>A0A2W5A3U3_9SPHN</name>
<evidence type="ECO:0000256" key="13">
    <source>
        <dbReference type="ARBA" id="ARBA00047880"/>
    </source>
</evidence>
<reference evidence="17 18" key="1">
    <citation type="submission" date="2017-08" db="EMBL/GenBank/DDBJ databases">
        <title>Infants hospitalized years apart are colonized by the same room-sourced microbial strains.</title>
        <authorList>
            <person name="Brooks B."/>
            <person name="Olm M.R."/>
            <person name="Firek B.A."/>
            <person name="Baker R."/>
            <person name="Thomas B.C."/>
            <person name="Morowitz M.J."/>
            <person name="Banfield J.F."/>
        </authorList>
    </citation>
    <scope>NUCLEOTIDE SEQUENCE [LARGE SCALE GENOMIC DNA]</scope>
    <source>
        <strain evidence="17">S2_018_000_R2_101</strain>
    </source>
</reference>
<evidence type="ECO:0000256" key="12">
    <source>
        <dbReference type="ARBA" id="ARBA00023268"/>
    </source>
</evidence>
<dbReference type="Pfam" id="PF01687">
    <property type="entry name" value="Flavokinase"/>
    <property type="match status" value="1"/>
</dbReference>
<evidence type="ECO:0000256" key="2">
    <source>
        <dbReference type="ARBA" id="ARBA00004726"/>
    </source>
</evidence>
<comment type="function">
    <text evidence="1">Catalyzes the phosphorylation of riboflavin to FMN followed by the adenylation of FMN to FAD.</text>
</comment>
<keyword evidence="10 15" id="KW-0274">FAD</keyword>
<proteinExistence type="inferred from homology"/>
<dbReference type="EMBL" id="QFNN01000149">
    <property type="protein sequence ID" value="PZO87109.1"/>
    <property type="molecule type" value="Genomic_DNA"/>
</dbReference>
<dbReference type="GO" id="GO:0009231">
    <property type="term" value="P:riboflavin biosynthetic process"/>
    <property type="evidence" value="ECO:0007669"/>
    <property type="project" value="InterPro"/>
</dbReference>
<dbReference type="NCBIfam" id="NF004160">
    <property type="entry name" value="PRK05627.1-3"/>
    <property type="match status" value="1"/>
</dbReference>
<keyword evidence="5 15" id="KW-0288">FMN</keyword>
<dbReference type="SUPFAM" id="SSF82114">
    <property type="entry name" value="Riboflavin kinase-like"/>
    <property type="match status" value="1"/>
</dbReference>
<dbReference type="Gene3D" id="2.40.30.30">
    <property type="entry name" value="Riboflavin kinase-like"/>
    <property type="match status" value="1"/>
</dbReference>